<feature type="compositionally biased region" description="Acidic residues" evidence="2">
    <location>
        <begin position="221"/>
        <end position="231"/>
    </location>
</feature>
<evidence type="ECO:0000313" key="4">
    <source>
        <dbReference type="EMBL" id="THV06343.1"/>
    </source>
</evidence>
<accession>A0A4S8MT30</accession>
<dbReference type="AlphaFoldDB" id="A0A4S8MT30"/>
<dbReference type="PANTHER" id="PTHR33099:SF11">
    <property type="entry name" value="FE2OG DIOXYGENASE DOMAIN-CONTAINING PROTEIN"/>
    <property type="match status" value="1"/>
</dbReference>
<feature type="region of interest" description="Disordered" evidence="2">
    <location>
        <begin position="211"/>
        <end position="233"/>
    </location>
</feature>
<dbReference type="OrthoDB" id="27483at2759"/>
<gene>
    <name evidence="4" type="ORF">K435DRAFT_834280</name>
</gene>
<dbReference type="InterPro" id="IPR005123">
    <property type="entry name" value="Oxoglu/Fe-dep_dioxygenase_dom"/>
</dbReference>
<proteinExistence type="inferred from homology"/>
<keyword evidence="5" id="KW-1185">Reference proteome</keyword>
<keyword evidence="1" id="KW-0560">Oxidoreductase</keyword>
<dbReference type="Gene3D" id="2.60.120.620">
    <property type="entry name" value="q2cbj1_9rhob like domain"/>
    <property type="match status" value="1"/>
</dbReference>
<dbReference type="Pfam" id="PF13640">
    <property type="entry name" value="2OG-FeII_Oxy_3"/>
    <property type="match status" value="1"/>
</dbReference>
<evidence type="ECO:0000259" key="3">
    <source>
        <dbReference type="PROSITE" id="PS51471"/>
    </source>
</evidence>
<dbReference type="GO" id="GO:0016491">
    <property type="term" value="F:oxidoreductase activity"/>
    <property type="evidence" value="ECO:0007669"/>
    <property type="project" value="UniProtKB-KW"/>
</dbReference>
<dbReference type="Proteomes" id="UP000297245">
    <property type="component" value="Unassembled WGS sequence"/>
</dbReference>
<dbReference type="PROSITE" id="PS51471">
    <property type="entry name" value="FE2OG_OXY"/>
    <property type="match status" value="1"/>
</dbReference>
<dbReference type="EMBL" id="ML179043">
    <property type="protein sequence ID" value="THV06343.1"/>
    <property type="molecule type" value="Genomic_DNA"/>
</dbReference>
<reference evidence="4 5" key="1">
    <citation type="journal article" date="2019" name="Nat. Ecol. Evol.">
        <title>Megaphylogeny resolves global patterns of mushroom evolution.</title>
        <authorList>
            <person name="Varga T."/>
            <person name="Krizsan K."/>
            <person name="Foldi C."/>
            <person name="Dima B."/>
            <person name="Sanchez-Garcia M."/>
            <person name="Sanchez-Ramirez S."/>
            <person name="Szollosi G.J."/>
            <person name="Szarkandi J.G."/>
            <person name="Papp V."/>
            <person name="Albert L."/>
            <person name="Andreopoulos W."/>
            <person name="Angelini C."/>
            <person name="Antonin V."/>
            <person name="Barry K.W."/>
            <person name="Bougher N.L."/>
            <person name="Buchanan P."/>
            <person name="Buyck B."/>
            <person name="Bense V."/>
            <person name="Catcheside P."/>
            <person name="Chovatia M."/>
            <person name="Cooper J."/>
            <person name="Damon W."/>
            <person name="Desjardin D."/>
            <person name="Finy P."/>
            <person name="Geml J."/>
            <person name="Haridas S."/>
            <person name="Hughes K."/>
            <person name="Justo A."/>
            <person name="Karasinski D."/>
            <person name="Kautmanova I."/>
            <person name="Kiss B."/>
            <person name="Kocsube S."/>
            <person name="Kotiranta H."/>
            <person name="LaButti K.M."/>
            <person name="Lechner B.E."/>
            <person name="Liimatainen K."/>
            <person name="Lipzen A."/>
            <person name="Lukacs Z."/>
            <person name="Mihaltcheva S."/>
            <person name="Morgado L.N."/>
            <person name="Niskanen T."/>
            <person name="Noordeloos M.E."/>
            <person name="Ohm R.A."/>
            <person name="Ortiz-Santana B."/>
            <person name="Ovrebo C."/>
            <person name="Racz N."/>
            <person name="Riley R."/>
            <person name="Savchenko A."/>
            <person name="Shiryaev A."/>
            <person name="Soop K."/>
            <person name="Spirin V."/>
            <person name="Szebenyi C."/>
            <person name="Tomsovsky M."/>
            <person name="Tulloss R.E."/>
            <person name="Uehling J."/>
            <person name="Grigoriev I.V."/>
            <person name="Vagvolgyi C."/>
            <person name="Papp T."/>
            <person name="Martin F.M."/>
            <person name="Miettinen O."/>
            <person name="Hibbett D.S."/>
            <person name="Nagy L.G."/>
        </authorList>
    </citation>
    <scope>NUCLEOTIDE SEQUENCE [LARGE SCALE GENOMIC DNA]</scope>
    <source>
        <strain evidence="4 5">CBS 962.96</strain>
    </source>
</reference>
<dbReference type="GO" id="GO:0046872">
    <property type="term" value="F:metal ion binding"/>
    <property type="evidence" value="ECO:0007669"/>
    <property type="project" value="UniProtKB-KW"/>
</dbReference>
<dbReference type="InterPro" id="IPR044862">
    <property type="entry name" value="Pro_4_hyd_alph_FE2OG_OXY"/>
</dbReference>
<sequence>MASESDSQPHEIQAYLSVSKRLRSLSTYRATGKILLHSPLIDALARTSYPPWFFYPVDKPKDILDLGFQVGQNKVDAGTISSPNIPVILSNAKPSSFGRGSETVYDPAYRKGLEIPASEINFPNQLKLFEDLKDFIGTQVAGKLFDKRTGTKLRLELYKLAVYEEGGHFDWHMDTTHEDDHHATVLLFLGPEWEGGDLKLKHGGFEFSQRKGIRKEKKEESEEESEEEEAAGDLNGVMPVHLIGFYTDVEHKVEPVTKGTRIVLQFDVRVDGPGERESDSDSDDDYCEGPVDSACVTSAPLAVHRNQKALNDVAQIIEKRLSDDDSNGVEYIGFPLRHLYRIASIRPEYLKGVDAMLYEHFSTSQEFKDKFNVKLRPIVLVEETDYEGEWTTGPFFWIFESSKKNLKRKRGDKEPSTNNSDAEDLGIDYKKTEFHLIKGCSLELLESEEYIEYTGNEAQLGNSKYFGGAMFISMKKSFI</sequence>
<name>A0A4S8MT30_DENBC</name>
<feature type="domain" description="Fe2OG dioxygenase" evidence="3">
    <location>
        <begin position="154"/>
        <end position="270"/>
    </location>
</feature>
<evidence type="ECO:0000256" key="2">
    <source>
        <dbReference type="SAM" id="MobiDB-lite"/>
    </source>
</evidence>
<comment type="similarity">
    <text evidence="1">Belongs to the iron/ascorbate-dependent oxidoreductase family.</text>
</comment>
<keyword evidence="1" id="KW-0479">Metal-binding</keyword>
<keyword evidence="1" id="KW-0408">Iron</keyword>
<protein>
    <recommendedName>
        <fullName evidence="3">Fe2OG dioxygenase domain-containing protein</fullName>
    </recommendedName>
</protein>
<evidence type="ECO:0000256" key="1">
    <source>
        <dbReference type="RuleBase" id="RU003682"/>
    </source>
</evidence>
<dbReference type="PANTHER" id="PTHR33099">
    <property type="entry name" value="FE2OG DIOXYGENASE DOMAIN-CONTAINING PROTEIN"/>
    <property type="match status" value="1"/>
</dbReference>
<evidence type="ECO:0000313" key="5">
    <source>
        <dbReference type="Proteomes" id="UP000297245"/>
    </source>
</evidence>
<organism evidence="4 5">
    <name type="scientific">Dendrothele bispora (strain CBS 962.96)</name>
    <dbReference type="NCBI Taxonomy" id="1314807"/>
    <lineage>
        <taxon>Eukaryota</taxon>
        <taxon>Fungi</taxon>
        <taxon>Dikarya</taxon>
        <taxon>Basidiomycota</taxon>
        <taxon>Agaricomycotina</taxon>
        <taxon>Agaricomycetes</taxon>
        <taxon>Agaricomycetidae</taxon>
        <taxon>Agaricales</taxon>
        <taxon>Agaricales incertae sedis</taxon>
        <taxon>Dendrothele</taxon>
    </lineage>
</organism>